<dbReference type="SUPFAM" id="SSF56529">
    <property type="entry name" value="FAH"/>
    <property type="match status" value="1"/>
</dbReference>
<feature type="region of interest" description="Disordered" evidence="2">
    <location>
        <begin position="1"/>
        <end position="21"/>
    </location>
</feature>
<dbReference type="GO" id="GO:0003824">
    <property type="term" value="F:catalytic activity"/>
    <property type="evidence" value="ECO:0007669"/>
    <property type="project" value="InterPro"/>
</dbReference>
<feature type="domain" description="Fumarylacetoacetase-like C-terminal" evidence="3">
    <location>
        <begin position="52"/>
        <end position="257"/>
    </location>
</feature>
<dbReference type="PANTHER" id="PTHR11820">
    <property type="entry name" value="ACYLPYRUVASE"/>
    <property type="match status" value="1"/>
</dbReference>
<evidence type="ECO:0000256" key="1">
    <source>
        <dbReference type="ARBA" id="ARBA00022723"/>
    </source>
</evidence>
<dbReference type="EMBL" id="JMIX01000013">
    <property type="protein sequence ID" value="KEO90015.1"/>
    <property type="molecule type" value="Genomic_DNA"/>
</dbReference>
<accession>A0A074MB77</accession>
<name>A0A074MB77_9SPHN</name>
<dbReference type="AlphaFoldDB" id="A0A074MB77"/>
<protein>
    <recommendedName>
        <fullName evidence="3">Fumarylacetoacetase-like C-terminal domain-containing protein</fullName>
    </recommendedName>
</protein>
<dbReference type="InterPro" id="IPR036663">
    <property type="entry name" value="Fumarylacetoacetase_C_sf"/>
</dbReference>
<reference evidence="4 5" key="1">
    <citation type="submission" date="2014-04" db="EMBL/GenBank/DDBJ databases">
        <title>A comprehensive comparison of genomes of Erythrobacter spp. Strains.</title>
        <authorList>
            <person name="Zheng Q."/>
        </authorList>
    </citation>
    <scope>NUCLEOTIDE SEQUENCE [LARGE SCALE GENOMIC DNA]</scope>
    <source>
        <strain evidence="4 5">DSM 8509</strain>
    </source>
</reference>
<keyword evidence="1" id="KW-0479">Metal-binding</keyword>
<dbReference type="GO" id="GO:0046872">
    <property type="term" value="F:metal ion binding"/>
    <property type="evidence" value="ECO:0007669"/>
    <property type="project" value="UniProtKB-KW"/>
</dbReference>
<dbReference type="Gene3D" id="3.90.850.10">
    <property type="entry name" value="Fumarylacetoacetase-like, C-terminal domain"/>
    <property type="match status" value="1"/>
</dbReference>
<comment type="caution">
    <text evidence="4">The sequence shown here is derived from an EMBL/GenBank/DDBJ whole genome shotgun (WGS) entry which is preliminary data.</text>
</comment>
<proteinExistence type="predicted"/>
<sequence>MVDPEAGTWRRTGIPGGGDWPFASLADRPGESFGAAEEIEWERLLPPVSARTIVGVGLNYRAHAAEQGRALPPEPRLFLKNVRSIAAPFSDLPVHPASVRLDYEAELGIVIGQEVFDPSRAEAEAAIAGWVIVQDYTLRDLVRPETLPLAKGGPGMAPLGPWFTSIEAISVSQARDLAVRCRVNGELRQDASTADMHFSPVELVHHAARFMPLGPGDVIATGSPGGSGVGMTPPRWLTRGDVVETEITGLGRLRQQVTGPVRG</sequence>
<keyword evidence="5" id="KW-1185">Reference proteome</keyword>
<evidence type="ECO:0000313" key="5">
    <source>
        <dbReference type="Proteomes" id="UP000027866"/>
    </source>
</evidence>
<dbReference type="Proteomes" id="UP000027866">
    <property type="component" value="Unassembled WGS sequence"/>
</dbReference>
<gene>
    <name evidence="4" type="ORF">EH32_03230</name>
</gene>
<dbReference type="InterPro" id="IPR011234">
    <property type="entry name" value="Fumarylacetoacetase-like_C"/>
</dbReference>
<dbReference type="Pfam" id="PF01557">
    <property type="entry name" value="FAA_hydrolase"/>
    <property type="match status" value="1"/>
</dbReference>
<evidence type="ECO:0000256" key="2">
    <source>
        <dbReference type="SAM" id="MobiDB-lite"/>
    </source>
</evidence>
<evidence type="ECO:0000313" key="4">
    <source>
        <dbReference type="EMBL" id="KEO90015.1"/>
    </source>
</evidence>
<evidence type="ECO:0000259" key="3">
    <source>
        <dbReference type="Pfam" id="PF01557"/>
    </source>
</evidence>
<organism evidence="4 5">
    <name type="scientific">Erythrobacter litoralis</name>
    <dbReference type="NCBI Taxonomy" id="39960"/>
    <lineage>
        <taxon>Bacteria</taxon>
        <taxon>Pseudomonadati</taxon>
        <taxon>Pseudomonadota</taxon>
        <taxon>Alphaproteobacteria</taxon>
        <taxon>Sphingomonadales</taxon>
        <taxon>Erythrobacteraceae</taxon>
        <taxon>Erythrobacter/Porphyrobacter group</taxon>
        <taxon>Erythrobacter</taxon>
    </lineage>
</organism>